<evidence type="ECO:0000313" key="3">
    <source>
        <dbReference type="Proteomes" id="UP000451233"/>
    </source>
</evidence>
<proteinExistence type="predicted"/>
<accession>A0A7K1XV02</accession>
<sequence>MKFTLDYVRKGLERNKIFFEVIVAIVLTGMGIVVSIEANHIADTQTKIMRQENLPQFELIMEQEENDSLNIKDNDILHVFNRGGRLVDFEFDHVAFLNFTRWRETSSDTLRLPLRGYYNMGGNITGNDVGEVFNIDNDHNGLHEVRIRNAFYDAKIAYPEVETFAKLSYKDMFGDTHEEYFKTKLGISRITRQEWLKVESLYKESRQYYFPGLSVTELVKYASTGDAKQITYH</sequence>
<evidence type="ECO:0000313" key="2">
    <source>
        <dbReference type="EMBL" id="MXV14326.1"/>
    </source>
</evidence>
<dbReference type="EMBL" id="WVHS01000001">
    <property type="protein sequence ID" value="MXV14326.1"/>
    <property type="molecule type" value="Genomic_DNA"/>
</dbReference>
<keyword evidence="1" id="KW-0812">Transmembrane</keyword>
<protein>
    <submittedName>
        <fullName evidence="2">Uncharacterized protein</fullName>
    </submittedName>
</protein>
<organism evidence="2 3">
    <name type="scientific">Hufsiella ginkgonis</name>
    <dbReference type="NCBI Taxonomy" id="2695274"/>
    <lineage>
        <taxon>Bacteria</taxon>
        <taxon>Pseudomonadati</taxon>
        <taxon>Bacteroidota</taxon>
        <taxon>Sphingobacteriia</taxon>
        <taxon>Sphingobacteriales</taxon>
        <taxon>Sphingobacteriaceae</taxon>
        <taxon>Hufsiella</taxon>
    </lineage>
</organism>
<keyword evidence="1" id="KW-0472">Membrane</keyword>
<keyword evidence="3" id="KW-1185">Reference proteome</keyword>
<dbReference type="AlphaFoldDB" id="A0A7K1XV02"/>
<comment type="caution">
    <text evidence="2">The sequence shown here is derived from an EMBL/GenBank/DDBJ whole genome shotgun (WGS) entry which is preliminary data.</text>
</comment>
<keyword evidence="1" id="KW-1133">Transmembrane helix</keyword>
<name>A0A7K1XV02_9SPHI</name>
<gene>
    <name evidence="2" type="ORF">GS398_03370</name>
</gene>
<reference evidence="2 3" key="1">
    <citation type="submission" date="2019-11" db="EMBL/GenBank/DDBJ databases">
        <title>Pedobacter sp. HMF7056 Genome sequencing and assembly.</title>
        <authorList>
            <person name="Kang H."/>
            <person name="Kim H."/>
            <person name="Joh K."/>
        </authorList>
    </citation>
    <scope>NUCLEOTIDE SEQUENCE [LARGE SCALE GENOMIC DNA]</scope>
    <source>
        <strain evidence="2 3">HMF7056</strain>
    </source>
</reference>
<feature type="transmembrane region" description="Helical" evidence="1">
    <location>
        <begin position="17"/>
        <end position="36"/>
    </location>
</feature>
<evidence type="ECO:0000256" key="1">
    <source>
        <dbReference type="SAM" id="Phobius"/>
    </source>
</evidence>
<dbReference type="RefSeq" id="WP_160905305.1">
    <property type="nucleotide sequence ID" value="NZ_WVHS01000001.1"/>
</dbReference>
<dbReference type="Proteomes" id="UP000451233">
    <property type="component" value="Unassembled WGS sequence"/>
</dbReference>